<dbReference type="RefSeq" id="WP_145951964.1">
    <property type="nucleotide sequence ID" value="NZ_CP019082.1"/>
</dbReference>
<dbReference type="Pfam" id="PF01557">
    <property type="entry name" value="FAA_hydrolase"/>
    <property type="match status" value="1"/>
</dbReference>
<keyword evidence="4" id="KW-1185">Reference proteome</keyword>
<dbReference type="KEGG" id="pbor:BSF38_00915"/>
<dbReference type="AlphaFoldDB" id="A0A1U7CKN5"/>
<dbReference type="Proteomes" id="UP000186309">
    <property type="component" value="Chromosome"/>
</dbReference>
<name>A0A1U7CKN5_9BACT</name>
<dbReference type="SUPFAM" id="SSF56529">
    <property type="entry name" value="FAH"/>
    <property type="match status" value="1"/>
</dbReference>
<dbReference type="OrthoDB" id="9792137at2"/>
<evidence type="ECO:0000313" key="4">
    <source>
        <dbReference type="Proteomes" id="UP000186309"/>
    </source>
</evidence>
<dbReference type="PANTHER" id="PTHR30143:SF0">
    <property type="entry name" value="2-KETO-4-PENTENOATE HYDRATASE"/>
    <property type="match status" value="1"/>
</dbReference>
<proteinExistence type="predicted"/>
<gene>
    <name evidence="3" type="primary">mhpD</name>
    <name evidence="3" type="ORF">BSF38_00915</name>
</gene>
<dbReference type="InterPro" id="IPR050772">
    <property type="entry name" value="Hydratase-Decarb/MhpD_sf"/>
</dbReference>
<dbReference type="PANTHER" id="PTHR30143">
    <property type="entry name" value="ACID HYDRATASE"/>
    <property type="match status" value="1"/>
</dbReference>
<reference evidence="4" key="1">
    <citation type="submission" date="2016-12" db="EMBL/GenBank/DDBJ databases">
        <title>Comparative genomics of four Isosphaeraceae planctomycetes: a common pool of plasmids and glycoside hydrolase genes.</title>
        <authorList>
            <person name="Ivanova A."/>
        </authorList>
    </citation>
    <scope>NUCLEOTIDE SEQUENCE [LARGE SCALE GENOMIC DNA]</scope>
    <source>
        <strain evidence="4">PX4</strain>
    </source>
</reference>
<evidence type="ECO:0000256" key="1">
    <source>
        <dbReference type="ARBA" id="ARBA00023239"/>
    </source>
</evidence>
<protein>
    <submittedName>
        <fullName evidence="3">2-keto-4-pentenoate hydratase</fullName>
        <ecNumber evidence="3">4.2.1.80</ecNumber>
    </submittedName>
</protein>
<accession>A0A1U7CKN5</accession>
<dbReference type="GO" id="GO:0005737">
    <property type="term" value="C:cytoplasm"/>
    <property type="evidence" value="ECO:0007669"/>
    <property type="project" value="TreeGrafter"/>
</dbReference>
<dbReference type="InterPro" id="IPR011234">
    <property type="entry name" value="Fumarylacetoacetase-like_C"/>
</dbReference>
<sequence>MTSDAPKNMDHLQRLADAFLGIFQEHRCDGRSDVPIGSLSLDDAYEIQRRVVAARVARGERVVGYKVGCTSRAIRRQFGLAEPIRGRLMAPHVHHGDTTLDWRAYHRPAIEPEFVLTIGRDLTDEVGDEESLIDAIDCVSPGVEVHNYRFWLGEPTSQELIASNGIHAALVVGDRKRKPQGLDWEMEGVGVWLDGELAASGIGAEIMGGPLASLRWLVNHLVRRGEVLRAGELVIPGSPVGLISVEPGERVTARFTNVGRVEAEFRGDR</sequence>
<evidence type="ECO:0000259" key="2">
    <source>
        <dbReference type="Pfam" id="PF01557"/>
    </source>
</evidence>
<organism evidence="3 4">
    <name type="scientific">Paludisphaera borealis</name>
    <dbReference type="NCBI Taxonomy" id="1387353"/>
    <lineage>
        <taxon>Bacteria</taxon>
        <taxon>Pseudomonadati</taxon>
        <taxon>Planctomycetota</taxon>
        <taxon>Planctomycetia</taxon>
        <taxon>Isosphaerales</taxon>
        <taxon>Isosphaeraceae</taxon>
        <taxon>Paludisphaera</taxon>
    </lineage>
</organism>
<dbReference type="STRING" id="1387353.BSF38_00915"/>
<dbReference type="Gene3D" id="3.90.850.10">
    <property type="entry name" value="Fumarylacetoacetase-like, C-terminal domain"/>
    <property type="match status" value="1"/>
</dbReference>
<dbReference type="EMBL" id="CP019082">
    <property type="protein sequence ID" value="APW59491.1"/>
    <property type="molecule type" value="Genomic_DNA"/>
</dbReference>
<dbReference type="GO" id="GO:0008684">
    <property type="term" value="F:2-oxopent-4-enoate hydratase activity"/>
    <property type="evidence" value="ECO:0007669"/>
    <property type="project" value="UniProtKB-EC"/>
</dbReference>
<dbReference type="EC" id="4.2.1.80" evidence="3"/>
<dbReference type="InterPro" id="IPR036663">
    <property type="entry name" value="Fumarylacetoacetase_C_sf"/>
</dbReference>
<evidence type="ECO:0000313" key="3">
    <source>
        <dbReference type="EMBL" id="APW59491.1"/>
    </source>
</evidence>
<keyword evidence="1 3" id="KW-0456">Lyase</keyword>
<feature type="domain" description="Fumarylacetoacetase-like C-terminal" evidence="2">
    <location>
        <begin position="94"/>
        <end position="264"/>
    </location>
</feature>